<evidence type="ECO:0000313" key="4">
    <source>
        <dbReference type="Proteomes" id="UP000013520"/>
    </source>
</evidence>
<dbReference type="AlphaFoldDB" id="R4KDZ3"/>
<keyword evidence="1" id="KW-1133">Transmembrane helix</keyword>
<dbReference type="STRING" id="767817.Desgi_0306"/>
<protein>
    <submittedName>
        <fullName evidence="3">Sulfite oxidase-like oxidoreductase</fullName>
    </submittedName>
</protein>
<sequence>MIINNRLVYWSIGLLLVLVGVLAYLNTPGKRESASLTIISKGQPVKTFSLEEIKELPAVDREVTIRSSSEGIKTYVFTGTPVREILTGLDNAILTEANKVTARGLDTYTVVFNGEEILSSDHVLLVYARDGMPLGSKSEGGTGPFRIIIPGDQFGLRAVKYVTELEVN</sequence>
<accession>R4KDZ3</accession>
<gene>
    <name evidence="3" type="ORF">Desgi_0306</name>
</gene>
<organism evidence="3 4">
    <name type="scientific">Desulfoscipio gibsoniae DSM 7213</name>
    <dbReference type="NCBI Taxonomy" id="767817"/>
    <lineage>
        <taxon>Bacteria</taxon>
        <taxon>Bacillati</taxon>
        <taxon>Bacillota</taxon>
        <taxon>Clostridia</taxon>
        <taxon>Eubacteriales</taxon>
        <taxon>Desulfallaceae</taxon>
        <taxon>Desulfoscipio</taxon>
    </lineage>
</organism>
<dbReference type="KEGG" id="dgi:Desgi_0306"/>
<dbReference type="InterPro" id="IPR036374">
    <property type="entry name" value="OxRdtase_Mopterin-bd_sf"/>
</dbReference>
<reference evidence="3 4" key="1">
    <citation type="submission" date="2012-01" db="EMBL/GenBank/DDBJ databases">
        <title>Complete sequence of Desulfotomaculum gibsoniae DSM 7213.</title>
        <authorList>
            <consortium name="US DOE Joint Genome Institute"/>
            <person name="Lucas S."/>
            <person name="Han J."/>
            <person name="Lapidus A."/>
            <person name="Cheng J.-F."/>
            <person name="Goodwin L."/>
            <person name="Pitluck S."/>
            <person name="Peters L."/>
            <person name="Ovchinnikova G."/>
            <person name="Teshima H."/>
            <person name="Detter J.C."/>
            <person name="Han C."/>
            <person name="Tapia R."/>
            <person name="Land M."/>
            <person name="Hauser L."/>
            <person name="Kyrpides N."/>
            <person name="Ivanova N."/>
            <person name="Pagani I."/>
            <person name="Parshina S."/>
            <person name="Plugge C."/>
            <person name="Muyzer G."/>
            <person name="Kuever J."/>
            <person name="Ivanova A."/>
            <person name="Nazina T."/>
            <person name="Klenk H.-P."/>
            <person name="Brambilla E."/>
            <person name="Spring S."/>
            <person name="Stams A.F."/>
            <person name="Woyke T."/>
        </authorList>
    </citation>
    <scope>NUCLEOTIDE SEQUENCE [LARGE SCALE GENOMIC DNA]</scope>
    <source>
        <strain evidence="3 4">DSM 7213</strain>
    </source>
</reference>
<keyword evidence="1" id="KW-0812">Transmembrane</keyword>
<name>R4KDZ3_9FIRM</name>
<keyword evidence="1" id="KW-0472">Membrane</keyword>
<keyword evidence="4" id="KW-1185">Reference proteome</keyword>
<dbReference type="Pfam" id="PF00174">
    <property type="entry name" value="Oxidored_molyb"/>
    <property type="match status" value="1"/>
</dbReference>
<dbReference type="eggNOG" id="COG2041">
    <property type="taxonomic scope" value="Bacteria"/>
</dbReference>
<dbReference type="RefSeq" id="WP_006522921.1">
    <property type="nucleotide sequence ID" value="NC_021184.1"/>
</dbReference>
<dbReference type="EMBL" id="CP003273">
    <property type="protein sequence ID" value="AGK99891.1"/>
    <property type="molecule type" value="Genomic_DNA"/>
</dbReference>
<evidence type="ECO:0000313" key="3">
    <source>
        <dbReference type="EMBL" id="AGK99891.1"/>
    </source>
</evidence>
<dbReference type="Gene3D" id="3.90.420.10">
    <property type="entry name" value="Oxidoreductase, molybdopterin-binding domain"/>
    <property type="match status" value="1"/>
</dbReference>
<feature type="transmembrane region" description="Helical" evidence="1">
    <location>
        <begin position="7"/>
        <end position="25"/>
    </location>
</feature>
<dbReference type="InterPro" id="IPR000572">
    <property type="entry name" value="OxRdtase_Mopterin-bd_dom"/>
</dbReference>
<dbReference type="OrthoDB" id="1708196at2"/>
<proteinExistence type="predicted"/>
<evidence type="ECO:0000259" key="2">
    <source>
        <dbReference type="Pfam" id="PF00174"/>
    </source>
</evidence>
<dbReference type="SUPFAM" id="SSF56524">
    <property type="entry name" value="Oxidoreductase molybdopterin-binding domain"/>
    <property type="match status" value="1"/>
</dbReference>
<dbReference type="HOGENOM" id="CLU_128249_0_0_9"/>
<dbReference type="Proteomes" id="UP000013520">
    <property type="component" value="Chromosome"/>
</dbReference>
<evidence type="ECO:0000256" key="1">
    <source>
        <dbReference type="SAM" id="Phobius"/>
    </source>
</evidence>
<feature type="domain" description="Oxidoreductase molybdopterin-binding" evidence="2">
    <location>
        <begin position="33"/>
        <end position="167"/>
    </location>
</feature>